<gene>
    <name evidence="1" type="ORF">PCASD_03352</name>
</gene>
<dbReference type="AlphaFoldDB" id="A0A2N5VF18"/>
<reference evidence="1 2" key="1">
    <citation type="submission" date="2017-11" db="EMBL/GenBank/DDBJ databases">
        <title>De novo assembly and phasing of dikaryotic genomes from two isolates of Puccinia coronata f. sp. avenae, the causal agent of oat crown rust.</title>
        <authorList>
            <person name="Miller M.E."/>
            <person name="Zhang Y."/>
            <person name="Omidvar V."/>
            <person name="Sperschneider J."/>
            <person name="Schwessinger B."/>
            <person name="Raley C."/>
            <person name="Palmer J.M."/>
            <person name="Garnica D."/>
            <person name="Upadhyaya N."/>
            <person name="Rathjen J."/>
            <person name="Taylor J.M."/>
            <person name="Park R.F."/>
            <person name="Dodds P.N."/>
            <person name="Hirsch C.D."/>
            <person name="Kianian S.F."/>
            <person name="Figueroa M."/>
        </authorList>
    </citation>
    <scope>NUCLEOTIDE SEQUENCE [LARGE SCALE GENOMIC DNA]</scope>
    <source>
        <strain evidence="1">12SD80</strain>
    </source>
</reference>
<evidence type="ECO:0000313" key="2">
    <source>
        <dbReference type="Proteomes" id="UP000235392"/>
    </source>
</evidence>
<dbReference type="EMBL" id="PGCI01000022">
    <property type="protein sequence ID" value="PLW48595.1"/>
    <property type="molecule type" value="Genomic_DNA"/>
</dbReference>
<proteinExistence type="predicted"/>
<evidence type="ECO:0000313" key="1">
    <source>
        <dbReference type="EMBL" id="PLW48595.1"/>
    </source>
</evidence>
<name>A0A2N5VF18_9BASI</name>
<accession>A0A2N5VF18</accession>
<comment type="caution">
    <text evidence="1">The sequence shown here is derived from an EMBL/GenBank/DDBJ whole genome shotgun (WGS) entry which is preliminary data.</text>
</comment>
<sequence length="155" mass="16317">MCFRAVGMAPGYPLLGTRHPLAGTLDTRGTPARRCRVRCRVSCFGKKNTRYPDTLTGTCLMAAYSAQASSYCSCLLGKQLLQLLARRAAAVAACSPNSCCSCLLGKQLLQLLARQTAAAAACSVNSCFSCLLGEQLLSACSASSYCSCLLGEQLL</sequence>
<dbReference type="Proteomes" id="UP000235392">
    <property type="component" value="Unassembled WGS sequence"/>
</dbReference>
<protein>
    <submittedName>
        <fullName evidence="1">Uncharacterized protein</fullName>
    </submittedName>
</protein>
<organism evidence="1 2">
    <name type="scientific">Puccinia coronata f. sp. avenae</name>
    <dbReference type="NCBI Taxonomy" id="200324"/>
    <lineage>
        <taxon>Eukaryota</taxon>
        <taxon>Fungi</taxon>
        <taxon>Dikarya</taxon>
        <taxon>Basidiomycota</taxon>
        <taxon>Pucciniomycotina</taxon>
        <taxon>Pucciniomycetes</taxon>
        <taxon>Pucciniales</taxon>
        <taxon>Pucciniaceae</taxon>
        <taxon>Puccinia</taxon>
    </lineage>
</organism>